<dbReference type="RefSeq" id="WP_128465854.1">
    <property type="nucleotide sequence ID" value="NZ_CP035108.1"/>
</dbReference>
<dbReference type="Proteomes" id="UP000287502">
    <property type="component" value="Chromosome"/>
</dbReference>
<dbReference type="InterPro" id="IPR041881">
    <property type="entry name" value="PqqD_sf"/>
</dbReference>
<evidence type="ECO:0000313" key="1">
    <source>
        <dbReference type="EMBL" id="QAR32567.1"/>
    </source>
</evidence>
<name>A0A3R5UX32_9BACT</name>
<keyword evidence="2" id="KW-1185">Reference proteome</keyword>
<accession>A0A3R5UX32</accession>
<sequence>MTRLTVTKKAVSYEVGDIVVKLDSLGDDKVLIFNNVAAFIWKIMESSPAITLVDLVEKIELKYDVSQKDVIRDVRIFLESLVYLEMIDAVPISFDGLKTAAARSERESYRPPKIYIYDLKTDEEVPFGPHIKGRTYTHRAITKSWHGGCC</sequence>
<dbReference type="Pfam" id="PF05402">
    <property type="entry name" value="PqqD"/>
    <property type="match status" value="1"/>
</dbReference>
<dbReference type="AlphaFoldDB" id="A0A3R5UX32"/>
<gene>
    <name evidence="1" type="ORF">EP073_03845</name>
</gene>
<dbReference type="EMBL" id="CP035108">
    <property type="protein sequence ID" value="QAR32567.1"/>
    <property type="molecule type" value="Genomic_DNA"/>
</dbReference>
<dbReference type="KEGG" id="gtl:EP073_03845"/>
<organism evidence="1 2">
    <name type="scientific">Geovibrio thiophilus</name>
    <dbReference type="NCBI Taxonomy" id="139438"/>
    <lineage>
        <taxon>Bacteria</taxon>
        <taxon>Pseudomonadati</taxon>
        <taxon>Deferribacterota</taxon>
        <taxon>Deferribacteres</taxon>
        <taxon>Deferribacterales</taxon>
        <taxon>Geovibrionaceae</taxon>
        <taxon>Geovibrio</taxon>
    </lineage>
</organism>
<protein>
    <submittedName>
        <fullName evidence="1">PqqD family protein</fullName>
    </submittedName>
</protein>
<evidence type="ECO:0000313" key="2">
    <source>
        <dbReference type="Proteomes" id="UP000287502"/>
    </source>
</evidence>
<dbReference type="Gene3D" id="1.10.10.1150">
    <property type="entry name" value="Coenzyme PQQ synthesis protein D (PqqD)"/>
    <property type="match status" value="1"/>
</dbReference>
<reference evidence="1 2" key="1">
    <citation type="submission" date="2019-01" db="EMBL/GenBank/DDBJ databases">
        <title>Geovibrio thiophilus DSM 11263, complete genome.</title>
        <authorList>
            <person name="Spring S."/>
            <person name="Bunk B."/>
            <person name="Sproer C."/>
        </authorList>
    </citation>
    <scope>NUCLEOTIDE SEQUENCE [LARGE SCALE GENOMIC DNA]</scope>
    <source>
        <strain evidence="1 2">DSM 11263</strain>
    </source>
</reference>
<dbReference type="InterPro" id="IPR008792">
    <property type="entry name" value="PQQD"/>
</dbReference>
<proteinExistence type="predicted"/>